<protein>
    <submittedName>
        <fullName evidence="2">Uncharacterized protein</fullName>
    </submittedName>
</protein>
<dbReference type="AlphaFoldDB" id="A0AAW0FZJ6"/>
<keyword evidence="3" id="KW-1185">Reference proteome</keyword>
<organism evidence="2 3">
    <name type="scientific">Cerrena zonata</name>
    <dbReference type="NCBI Taxonomy" id="2478898"/>
    <lineage>
        <taxon>Eukaryota</taxon>
        <taxon>Fungi</taxon>
        <taxon>Dikarya</taxon>
        <taxon>Basidiomycota</taxon>
        <taxon>Agaricomycotina</taxon>
        <taxon>Agaricomycetes</taxon>
        <taxon>Polyporales</taxon>
        <taxon>Cerrenaceae</taxon>
        <taxon>Cerrena</taxon>
    </lineage>
</organism>
<comment type="caution">
    <text evidence="2">The sequence shown here is derived from an EMBL/GenBank/DDBJ whole genome shotgun (WGS) entry which is preliminary data.</text>
</comment>
<accession>A0AAW0FZJ6</accession>
<gene>
    <name evidence="2" type="ORF">QCA50_012599</name>
</gene>
<evidence type="ECO:0000313" key="3">
    <source>
        <dbReference type="Proteomes" id="UP001385951"/>
    </source>
</evidence>
<sequence length="135" mass="15567">MRPEVGSSKDARGTSNIAEREDASARLVDEAIIRVKAREDARYNISSVLDTMELRVGRRVERRTNLNADDRAERHLQKLQETAGMAPKEKARHKARLKESYRVLRQELEYSQQAGDRKGGEERTLSFTMLHCRNK</sequence>
<feature type="region of interest" description="Disordered" evidence="1">
    <location>
        <begin position="1"/>
        <end position="21"/>
    </location>
</feature>
<evidence type="ECO:0000313" key="2">
    <source>
        <dbReference type="EMBL" id="KAK7684275.1"/>
    </source>
</evidence>
<reference evidence="2 3" key="1">
    <citation type="submission" date="2022-09" db="EMBL/GenBank/DDBJ databases">
        <authorList>
            <person name="Palmer J.M."/>
        </authorList>
    </citation>
    <scope>NUCLEOTIDE SEQUENCE [LARGE SCALE GENOMIC DNA]</scope>
    <source>
        <strain evidence="2 3">DSM 7382</strain>
    </source>
</reference>
<name>A0AAW0FZJ6_9APHY</name>
<evidence type="ECO:0000256" key="1">
    <source>
        <dbReference type="SAM" id="MobiDB-lite"/>
    </source>
</evidence>
<dbReference type="Proteomes" id="UP001385951">
    <property type="component" value="Unassembled WGS sequence"/>
</dbReference>
<proteinExistence type="predicted"/>
<dbReference type="EMBL" id="JASBNA010000026">
    <property type="protein sequence ID" value="KAK7684275.1"/>
    <property type="molecule type" value="Genomic_DNA"/>
</dbReference>